<evidence type="ECO:0000256" key="5">
    <source>
        <dbReference type="SAM" id="MobiDB-lite"/>
    </source>
</evidence>
<keyword evidence="4" id="KW-0067">ATP-binding</keyword>
<feature type="region of interest" description="Disordered" evidence="5">
    <location>
        <begin position="796"/>
        <end position="815"/>
    </location>
</feature>
<dbReference type="GO" id="GO:0005524">
    <property type="term" value="F:ATP binding"/>
    <property type="evidence" value="ECO:0007669"/>
    <property type="project" value="UniProtKB-KW"/>
</dbReference>
<dbReference type="InterPro" id="IPR007502">
    <property type="entry name" value="Helicase-assoc_dom"/>
</dbReference>
<dbReference type="PROSITE" id="PS51194">
    <property type="entry name" value="HELICASE_CTER"/>
    <property type="match status" value="1"/>
</dbReference>
<evidence type="ECO:0000259" key="6">
    <source>
        <dbReference type="PROSITE" id="PS51192"/>
    </source>
</evidence>
<feature type="domain" description="Helicase C-terminal" evidence="7">
    <location>
        <begin position="196"/>
        <end position="355"/>
    </location>
</feature>
<dbReference type="Gene3D" id="3.40.50.300">
    <property type="entry name" value="P-loop containing nucleotide triphosphate hydrolases"/>
    <property type="match status" value="2"/>
</dbReference>
<dbReference type="PANTHER" id="PTHR18934:SF99">
    <property type="entry name" value="ATP-DEPENDENT RNA HELICASE DHX37-RELATED"/>
    <property type="match status" value="1"/>
</dbReference>
<protein>
    <submittedName>
        <fullName evidence="8">Replicative polyprotein</fullName>
    </submittedName>
</protein>
<keyword evidence="2" id="KW-0378">Hydrolase</keyword>
<evidence type="ECO:0000313" key="8">
    <source>
        <dbReference type="EMBL" id="DAE13452.1"/>
    </source>
</evidence>
<dbReference type="Pfam" id="PF21010">
    <property type="entry name" value="HA2_C"/>
    <property type="match status" value="1"/>
</dbReference>
<keyword evidence="1" id="KW-0547">Nucleotide-binding</keyword>
<dbReference type="GO" id="GO:0004386">
    <property type="term" value="F:helicase activity"/>
    <property type="evidence" value="ECO:0007669"/>
    <property type="project" value="UniProtKB-KW"/>
</dbReference>
<evidence type="ECO:0000256" key="2">
    <source>
        <dbReference type="ARBA" id="ARBA00022801"/>
    </source>
</evidence>
<dbReference type="Pfam" id="PF00270">
    <property type="entry name" value="DEAD"/>
    <property type="match status" value="1"/>
</dbReference>
<dbReference type="Gene3D" id="1.20.120.1080">
    <property type="match status" value="1"/>
</dbReference>
<evidence type="ECO:0000256" key="4">
    <source>
        <dbReference type="ARBA" id="ARBA00022840"/>
    </source>
</evidence>
<dbReference type="SMART" id="SM00487">
    <property type="entry name" value="DEXDc"/>
    <property type="match status" value="1"/>
</dbReference>
<keyword evidence="3" id="KW-0347">Helicase</keyword>
<evidence type="ECO:0000256" key="3">
    <source>
        <dbReference type="ARBA" id="ARBA00022806"/>
    </source>
</evidence>
<dbReference type="CDD" id="cd18791">
    <property type="entry name" value="SF2_C_RHA"/>
    <property type="match status" value="1"/>
</dbReference>
<dbReference type="InterPro" id="IPR011545">
    <property type="entry name" value="DEAD/DEAH_box_helicase_dom"/>
</dbReference>
<evidence type="ECO:0000259" key="7">
    <source>
        <dbReference type="PROSITE" id="PS51194"/>
    </source>
</evidence>
<evidence type="ECO:0000256" key="1">
    <source>
        <dbReference type="ARBA" id="ARBA00022741"/>
    </source>
</evidence>
<name>A0A8S5Q4H2_9CAUD</name>
<proteinExistence type="predicted"/>
<organism evidence="8">
    <name type="scientific">Myoviridae sp. ctMYT7</name>
    <dbReference type="NCBI Taxonomy" id="2825087"/>
    <lineage>
        <taxon>Viruses</taxon>
        <taxon>Duplodnaviria</taxon>
        <taxon>Heunggongvirae</taxon>
        <taxon>Uroviricota</taxon>
        <taxon>Caudoviricetes</taxon>
    </lineage>
</organism>
<dbReference type="Pfam" id="PF00271">
    <property type="entry name" value="Helicase_C"/>
    <property type="match status" value="1"/>
</dbReference>
<dbReference type="SMART" id="SM00847">
    <property type="entry name" value="HA2"/>
    <property type="match status" value="1"/>
</dbReference>
<dbReference type="InterPro" id="IPR027417">
    <property type="entry name" value="P-loop_NTPase"/>
</dbReference>
<feature type="domain" description="Helicase ATP-binding" evidence="6">
    <location>
        <begin position="15"/>
        <end position="176"/>
    </location>
</feature>
<dbReference type="CDD" id="cd17917">
    <property type="entry name" value="DEXHc_RHA-like"/>
    <property type="match status" value="1"/>
</dbReference>
<dbReference type="InterPro" id="IPR014001">
    <property type="entry name" value="Helicase_ATP-bd"/>
</dbReference>
<dbReference type="SUPFAM" id="SSF52540">
    <property type="entry name" value="P-loop containing nucleoside triphosphate hydrolases"/>
    <property type="match status" value="1"/>
</dbReference>
<dbReference type="GO" id="GO:0016787">
    <property type="term" value="F:hydrolase activity"/>
    <property type="evidence" value="ECO:0007669"/>
    <property type="project" value="UniProtKB-KW"/>
</dbReference>
<dbReference type="EMBL" id="BK015566">
    <property type="protein sequence ID" value="DAE13452.1"/>
    <property type="molecule type" value="Genomic_DNA"/>
</dbReference>
<reference evidence="8" key="1">
    <citation type="journal article" date="2021" name="Proc. Natl. Acad. Sci. U.S.A.">
        <title>A Catalog of Tens of Thousands of Viruses from Human Metagenomes Reveals Hidden Associations with Chronic Diseases.</title>
        <authorList>
            <person name="Tisza M.J."/>
            <person name="Buck C.B."/>
        </authorList>
    </citation>
    <scope>NUCLEOTIDE SEQUENCE</scope>
    <source>
        <strain evidence="8">CtMYT7</strain>
    </source>
</reference>
<dbReference type="SMART" id="SM00490">
    <property type="entry name" value="HELICc"/>
    <property type="match status" value="1"/>
</dbReference>
<dbReference type="InterPro" id="IPR001650">
    <property type="entry name" value="Helicase_C-like"/>
</dbReference>
<sequence>MNTNLPVYQKREEIVNAVETYDTVIITAETGSGKSTQIPQYLFDAGYEVIVTQPRRLACVSLAERVAEEMCDPSWSKWKEGLVAYHTAFESTKTQNTKILFCTDGLQMAKGIKDNRNTVLILDEVHEWNLNIETLVAWIKKFRMDGGYLKVVLMSATIDTEDLLKYYEDGIFSVRCINISGRTYDVEKIHKSEMSFIDTIIEYASKGKNVLAFCPGKKEISDTINELSNFQNVFPLHGDLSYEDQRKCFKHYSSSKIVVATNVAQTSVTIDDIDVVVDLGTEKRVEVNNGIEGLFIHNISTADCLQRAGRAGRTKDGIYVLCSNHNLYYDREEYSTPEIQRLALDKVVLKLLSVGIDAETLDFYHQPKRQSIFDAKRLLTILGAIKDGEITETGKEIVKMPVSTRFAKMIIEAQKRKCVADIITAVSCMEIGSLISTRKKKMLWIDVNWEYGDFTKETRSDVLAEIDIYTNCVNFKYKDLSESGINKKNFFRIKELHKKLEELLSYNYDVDLHASNRLDIVKCIAFGLLDQLYYNDGYECCKNHESFKLSRGSVLQNHLSYRFVFGLPKTITFKDRFGWDRSMNILTMCSGFTDEELLDFIGIDNVKKVIDTNNIDYDLDEEAFIIPVSLVYDNLTIKSYTENISKGDENFVKYMQEYKDVFDRAQRKRLTIGSSVYNIVYEYHYSYGFGDIPCIHLSVSEKSSNEILSSDIDYWMDPNDEKVLWIYGYVMDKNLDVIRGHIRSRRYMREYQNESIERQISKPSAFTDQMIAYASLHPDSYRGNGHSLKTMVKDDKNNRKKEMKEKIPTDHSSDPKEISEFLNKISSIDFDYPEFNMTGTKYIGCDFDSGEIKLKLFDDEIERNDKTIESLQKYVIKRRRDLYGDNNFIIRRAGRKFETDDSKAAREEFHELSDLLIQELTVDNFESSISLMAEFYNDAINSCYLLSS</sequence>
<dbReference type="PANTHER" id="PTHR18934">
    <property type="entry name" value="ATP-DEPENDENT RNA HELICASE"/>
    <property type="match status" value="1"/>
</dbReference>
<dbReference type="GO" id="GO:0003723">
    <property type="term" value="F:RNA binding"/>
    <property type="evidence" value="ECO:0007669"/>
    <property type="project" value="TreeGrafter"/>
</dbReference>
<dbReference type="PROSITE" id="PS51192">
    <property type="entry name" value="HELICASE_ATP_BIND_1"/>
    <property type="match status" value="1"/>
</dbReference>
<accession>A0A8S5Q4H2</accession>